<proteinExistence type="predicted"/>
<name>A0A481YWC3_9VIRU</name>
<dbReference type="EMBL" id="MK500342">
    <property type="protein sequence ID" value="QBK87075.1"/>
    <property type="molecule type" value="Genomic_DNA"/>
</dbReference>
<reference evidence="2" key="1">
    <citation type="journal article" date="2019" name="MBio">
        <title>Virus Genomes from Deep Sea Sediments Expand the Ocean Megavirome and Support Independent Origins of Viral Gigantism.</title>
        <authorList>
            <person name="Backstrom D."/>
            <person name="Yutin N."/>
            <person name="Jorgensen S.L."/>
            <person name="Dharamshi J."/>
            <person name="Homa F."/>
            <person name="Zaremba-Niedwiedzka K."/>
            <person name="Spang A."/>
            <person name="Wolf Y.I."/>
            <person name="Koonin E.V."/>
            <person name="Ettema T.J."/>
        </authorList>
    </citation>
    <scope>NUCLEOTIDE SEQUENCE</scope>
</reference>
<gene>
    <name evidence="2" type="ORF">LCMAC103_04190</name>
</gene>
<evidence type="ECO:0000256" key="1">
    <source>
        <dbReference type="SAM" id="MobiDB-lite"/>
    </source>
</evidence>
<evidence type="ECO:0000313" key="2">
    <source>
        <dbReference type="EMBL" id="QBK87075.1"/>
    </source>
</evidence>
<protein>
    <submittedName>
        <fullName evidence="2">Uncharacterized protein</fullName>
    </submittedName>
</protein>
<organism evidence="2">
    <name type="scientific">Marseillevirus LCMAC103</name>
    <dbReference type="NCBI Taxonomy" id="2506604"/>
    <lineage>
        <taxon>Viruses</taxon>
        <taxon>Varidnaviria</taxon>
        <taxon>Bamfordvirae</taxon>
        <taxon>Nucleocytoviricota</taxon>
        <taxon>Megaviricetes</taxon>
        <taxon>Pimascovirales</taxon>
        <taxon>Pimascovirales incertae sedis</taxon>
        <taxon>Marseilleviridae</taxon>
    </lineage>
</organism>
<feature type="region of interest" description="Disordered" evidence="1">
    <location>
        <begin position="97"/>
        <end position="118"/>
    </location>
</feature>
<sequence length="118" mass="13669">MSTTLKPRVTVHVEPEVAWHATDKSSILDAITGYRTLYRVGSKDEVRFWKVRVATTRDQNTYFFTSPEAHERSTGVTIDAETKSLWRLRRSDFLNANQKHPEEHAESAPIQTDNDFYL</sequence>
<feature type="compositionally biased region" description="Polar residues" evidence="1">
    <location>
        <begin position="109"/>
        <end position="118"/>
    </location>
</feature>
<accession>A0A481YWC3</accession>